<organism evidence="1 2">
    <name type="scientific">Thiothrix lacustris</name>
    <dbReference type="NCBI Taxonomy" id="525917"/>
    <lineage>
        <taxon>Bacteria</taxon>
        <taxon>Pseudomonadati</taxon>
        <taxon>Pseudomonadota</taxon>
        <taxon>Gammaproteobacteria</taxon>
        <taxon>Thiotrichales</taxon>
        <taxon>Thiotrichaceae</taxon>
        <taxon>Thiothrix</taxon>
    </lineage>
</organism>
<feature type="non-terminal residue" evidence="1">
    <location>
        <position position="1"/>
    </location>
</feature>
<proteinExistence type="predicted"/>
<dbReference type="AlphaFoldDB" id="A0A1Y1QEF4"/>
<accession>A0A1Y1QEF4</accession>
<dbReference type="Proteomes" id="UP000192491">
    <property type="component" value="Unassembled WGS sequence"/>
</dbReference>
<dbReference type="EMBL" id="MTEJ01000393">
    <property type="protein sequence ID" value="OQX03619.1"/>
    <property type="molecule type" value="Genomic_DNA"/>
</dbReference>
<reference evidence="1 2" key="1">
    <citation type="submission" date="2017-01" db="EMBL/GenBank/DDBJ databases">
        <title>Novel large sulfur bacteria in the metagenomes of groundwater-fed chemosynthetic microbial mats in the Lake Huron basin.</title>
        <authorList>
            <person name="Sharrar A.M."/>
            <person name="Flood B.E."/>
            <person name="Bailey J.V."/>
            <person name="Jones D.S."/>
            <person name="Biddanda B."/>
            <person name="Ruberg S.A."/>
            <person name="Marcus D.N."/>
            <person name="Dick G.J."/>
        </authorList>
    </citation>
    <scope>NUCLEOTIDE SEQUENCE [LARGE SCALE GENOMIC DNA]</scope>
    <source>
        <strain evidence="1">A8</strain>
    </source>
</reference>
<name>A0A1Y1QEF4_9GAMM</name>
<comment type="caution">
    <text evidence="1">The sequence shown here is derived from an EMBL/GenBank/DDBJ whole genome shotgun (WGS) entry which is preliminary data.</text>
</comment>
<gene>
    <name evidence="1" type="ORF">BWK73_38915</name>
</gene>
<evidence type="ECO:0000313" key="1">
    <source>
        <dbReference type="EMBL" id="OQX03619.1"/>
    </source>
</evidence>
<protein>
    <submittedName>
        <fullName evidence="1">Uncharacterized protein</fullName>
    </submittedName>
</protein>
<evidence type="ECO:0000313" key="2">
    <source>
        <dbReference type="Proteomes" id="UP000192491"/>
    </source>
</evidence>
<sequence>HGKLLYAAVLEKMTQSRFAHAKRKLDNPRQLTDWRLWKNIANDLKAGIKACFSVDTRFVDDCIKSLSERPRKRKLQCLPSPILTLLKECREMGLSRF</sequence>